<organism evidence="3 4">
    <name type="scientific">Euphydryas editha</name>
    <name type="common">Edith's checkerspot</name>
    <dbReference type="NCBI Taxonomy" id="104508"/>
    <lineage>
        <taxon>Eukaryota</taxon>
        <taxon>Metazoa</taxon>
        <taxon>Ecdysozoa</taxon>
        <taxon>Arthropoda</taxon>
        <taxon>Hexapoda</taxon>
        <taxon>Insecta</taxon>
        <taxon>Pterygota</taxon>
        <taxon>Neoptera</taxon>
        <taxon>Endopterygota</taxon>
        <taxon>Lepidoptera</taxon>
        <taxon>Glossata</taxon>
        <taxon>Ditrysia</taxon>
        <taxon>Papilionoidea</taxon>
        <taxon>Nymphalidae</taxon>
        <taxon>Nymphalinae</taxon>
        <taxon>Euphydryas</taxon>
    </lineage>
</organism>
<evidence type="ECO:0000313" key="4">
    <source>
        <dbReference type="Proteomes" id="UP001153954"/>
    </source>
</evidence>
<accession>A0AAU9TK82</accession>
<proteinExistence type="predicted"/>
<name>A0AAU9TK82_EUPED</name>
<dbReference type="EMBL" id="CAKOGL010000006">
    <property type="protein sequence ID" value="CAH2087358.1"/>
    <property type="molecule type" value="Genomic_DNA"/>
</dbReference>
<feature type="region of interest" description="Disordered" evidence="1">
    <location>
        <begin position="173"/>
        <end position="203"/>
    </location>
</feature>
<feature type="compositionally biased region" description="Polar residues" evidence="1">
    <location>
        <begin position="128"/>
        <end position="137"/>
    </location>
</feature>
<dbReference type="Pfam" id="PF25273">
    <property type="entry name" value="DUF7869"/>
    <property type="match status" value="1"/>
</dbReference>
<feature type="compositionally biased region" description="Low complexity" evidence="1">
    <location>
        <begin position="103"/>
        <end position="114"/>
    </location>
</feature>
<dbReference type="InterPro" id="IPR057191">
    <property type="entry name" value="DUF7869"/>
</dbReference>
<evidence type="ECO:0000256" key="1">
    <source>
        <dbReference type="SAM" id="MobiDB-lite"/>
    </source>
</evidence>
<keyword evidence="4" id="KW-1185">Reference proteome</keyword>
<gene>
    <name evidence="3" type="ORF">EEDITHA_LOCUS3629</name>
</gene>
<dbReference type="Proteomes" id="UP001153954">
    <property type="component" value="Unassembled WGS sequence"/>
</dbReference>
<protein>
    <recommendedName>
        <fullName evidence="2">DUF7869 domain-containing protein</fullName>
    </recommendedName>
</protein>
<feature type="region of interest" description="Disordered" evidence="1">
    <location>
        <begin position="17"/>
        <end position="142"/>
    </location>
</feature>
<feature type="compositionally biased region" description="Polar residues" evidence="1">
    <location>
        <begin position="17"/>
        <end position="29"/>
    </location>
</feature>
<feature type="compositionally biased region" description="Low complexity" evidence="1">
    <location>
        <begin position="173"/>
        <end position="188"/>
    </location>
</feature>
<dbReference type="PANTHER" id="PTHR10773">
    <property type="entry name" value="DNA-DIRECTED RNA POLYMERASES I, II, AND III SUBUNIT RPABC2"/>
    <property type="match status" value="1"/>
</dbReference>
<dbReference type="PANTHER" id="PTHR10773:SF19">
    <property type="match status" value="1"/>
</dbReference>
<sequence>MISRARLILNMATITQESDKQPLSTQNIQETTEPTTKTLLLTPSNDSLDTNSIPDSQPDLSLLDDEDIGSVASHKIRPGKVVEPSESSTNSSDSDSDSETDNYSDSTTSNSLSNADFSSDDNVKDPNFQPNNHIISSDSEDDVQPVVNAAQFNISSQPRPSCVESQSYITLSHPSSINSQPSSIDSQPYVEAHPLSRKRKAYPESWKRNRTKALRNCGKAYTTMSKSKKVIPAKEMGPVCSDSCKLKCSDKFSFEERLTVFNNYWQSGDLNLQRQFIYNNMIKIEPKYRYIRVESTRQNFNHAYNLPQNNKRIRVCKVFFMNTLAISDKTIRTVVKKNSGPTGIQMQDNRGKHGKQLRLDAALKAGAKMHINSVARIESHYCRARSKREYIEGNLSIAALHRDYVDKCKAEGQNYLSYKLYYNIFVNDFNISFWHPKKDQCEDCTAFANAEDKTLFQEKYDLHQKENLWLELKRRMIKKNISDNFLVCVYDLQSVMPCPRGEVSSFFYISKLNVLNFTITELGTNNTKCFVCHEGAGARGVNEIGSCVLMYLKNLNEKASCDFDIVFYSDNCCGQQKNKFMLAMYQYAINELPKLRSITHKFLIKGHTQNEGDAAHSLIQRNISSALKSSPIYVPDQYITLIKTAKKKGTPFVVHELTHDSFFDLKSLANGNYTTTEDGQKTSYDTEEFTAVATLSKKKTNTILVPKKLYKHKLNVSETKKQGILKLIEKNIIPKYYQSFYENL</sequence>
<feature type="compositionally biased region" description="Low complexity" evidence="1">
    <location>
        <begin position="30"/>
        <end position="43"/>
    </location>
</feature>
<dbReference type="AlphaFoldDB" id="A0AAU9TK82"/>
<comment type="caution">
    <text evidence="3">The sequence shown here is derived from an EMBL/GenBank/DDBJ whole genome shotgun (WGS) entry which is preliminary data.</text>
</comment>
<feature type="domain" description="DUF7869" evidence="2">
    <location>
        <begin position="539"/>
        <end position="647"/>
    </location>
</feature>
<reference evidence="3" key="1">
    <citation type="submission" date="2022-03" db="EMBL/GenBank/DDBJ databases">
        <authorList>
            <person name="Tunstrom K."/>
        </authorList>
    </citation>
    <scope>NUCLEOTIDE SEQUENCE</scope>
</reference>
<evidence type="ECO:0000259" key="2">
    <source>
        <dbReference type="Pfam" id="PF25273"/>
    </source>
</evidence>
<evidence type="ECO:0000313" key="3">
    <source>
        <dbReference type="EMBL" id="CAH2087358.1"/>
    </source>
</evidence>
<feature type="compositionally biased region" description="Low complexity" evidence="1">
    <location>
        <begin position="52"/>
        <end position="61"/>
    </location>
</feature>